<name>A0A3D8T386_9EURO</name>
<dbReference type="AlphaFoldDB" id="A0A3D8T386"/>
<dbReference type="RefSeq" id="XP_026608197.1">
    <property type="nucleotide sequence ID" value="XM_026742352.1"/>
</dbReference>
<protein>
    <recommendedName>
        <fullName evidence="1">DUF6546 domain-containing protein</fullName>
    </recommendedName>
</protein>
<reference evidence="2 3" key="1">
    <citation type="journal article" date="2018" name="IMA Fungus">
        <title>IMA Genome-F 9: Draft genome sequence of Annulohypoxylon stygium, Aspergillus mulundensis, Berkeleyomyces basicola (syn. Thielaviopsis basicola), Ceratocystis smalleyi, two Cercospora beticola strains, Coleophoma cylindrospora, Fusarium fracticaudum, Phialophora cf. hyalina, and Morchella septimelata.</title>
        <authorList>
            <person name="Wingfield B.D."/>
            <person name="Bills G.F."/>
            <person name="Dong Y."/>
            <person name="Huang W."/>
            <person name="Nel W.J."/>
            <person name="Swalarsk-Parry B.S."/>
            <person name="Vaghefi N."/>
            <person name="Wilken P.M."/>
            <person name="An Z."/>
            <person name="de Beer Z.W."/>
            <person name="De Vos L."/>
            <person name="Chen L."/>
            <person name="Duong T.A."/>
            <person name="Gao Y."/>
            <person name="Hammerbacher A."/>
            <person name="Kikkert J.R."/>
            <person name="Li Y."/>
            <person name="Li H."/>
            <person name="Li K."/>
            <person name="Li Q."/>
            <person name="Liu X."/>
            <person name="Ma X."/>
            <person name="Naidoo K."/>
            <person name="Pethybridge S.J."/>
            <person name="Sun J."/>
            <person name="Steenkamp E.T."/>
            <person name="van der Nest M.A."/>
            <person name="van Wyk S."/>
            <person name="Wingfield M.J."/>
            <person name="Xiong C."/>
            <person name="Yue Q."/>
            <person name="Zhang X."/>
        </authorList>
    </citation>
    <scope>NUCLEOTIDE SEQUENCE [LARGE SCALE GENOMIC DNA]</scope>
    <source>
        <strain evidence="2 3">DSM 5745</strain>
    </source>
</reference>
<dbReference type="Pfam" id="PF20183">
    <property type="entry name" value="DUF6546"/>
    <property type="match status" value="1"/>
</dbReference>
<dbReference type="Proteomes" id="UP000256690">
    <property type="component" value="Unassembled WGS sequence"/>
</dbReference>
<organism evidence="2 3">
    <name type="scientific">Aspergillus mulundensis</name>
    <dbReference type="NCBI Taxonomy" id="1810919"/>
    <lineage>
        <taxon>Eukaryota</taxon>
        <taxon>Fungi</taxon>
        <taxon>Dikarya</taxon>
        <taxon>Ascomycota</taxon>
        <taxon>Pezizomycotina</taxon>
        <taxon>Eurotiomycetes</taxon>
        <taxon>Eurotiomycetidae</taxon>
        <taxon>Eurotiales</taxon>
        <taxon>Aspergillaceae</taxon>
        <taxon>Aspergillus</taxon>
        <taxon>Aspergillus subgen. Nidulantes</taxon>
    </lineage>
</organism>
<dbReference type="EMBL" id="PVWQ01000001">
    <property type="protein sequence ID" value="RDW93014.1"/>
    <property type="molecule type" value="Genomic_DNA"/>
</dbReference>
<evidence type="ECO:0000259" key="1">
    <source>
        <dbReference type="Pfam" id="PF20183"/>
    </source>
</evidence>
<dbReference type="STRING" id="1810919.A0A3D8T386"/>
<comment type="caution">
    <text evidence="2">The sequence shown here is derived from an EMBL/GenBank/DDBJ whole genome shotgun (WGS) entry which is preliminary data.</text>
</comment>
<sequence>MVAPELFWPLDPPANYRPSWPRLTSVIIDYVNYTASGRYLFDPDPEWYELDPTWGRRDAPRIKPVHGLLNDLYRAAGRAAQYMPKLELMLLESDIWNQPDTVDEYGERKSPGHLFIYRRDRAYVLWASSSEFEIDPNVREVWEEVARKHGIPQCLILNQRQDQVSVHPNYFDGAGIAGAG</sequence>
<evidence type="ECO:0000313" key="3">
    <source>
        <dbReference type="Proteomes" id="UP000256690"/>
    </source>
</evidence>
<feature type="domain" description="DUF6546" evidence="1">
    <location>
        <begin position="68"/>
        <end position="152"/>
    </location>
</feature>
<keyword evidence="3" id="KW-1185">Reference proteome</keyword>
<dbReference type="OrthoDB" id="4449513at2759"/>
<proteinExistence type="predicted"/>
<dbReference type="InterPro" id="IPR046676">
    <property type="entry name" value="DUF6546"/>
</dbReference>
<dbReference type="GeneID" id="38110706"/>
<gene>
    <name evidence="2" type="ORF">DSM5745_00336</name>
</gene>
<accession>A0A3D8T386</accession>
<evidence type="ECO:0000313" key="2">
    <source>
        <dbReference type="EMBL" id="RDW93014.1"/>
    </source>
</evidence>